<keyword evidence="4 7" id="KW-0863">Zinc-finger</keyword>
<dbReference type="VEuPathDB" id="VectorBase:ACON008855"/>
<feature type="compositionally biased region" description="Polar residues" evidence="9">
    <location>
        <begin position="503"/>
        <end position="513"/>
    </location>
</feature>
<dbReference type="PROSITE" id="PS50157">
    <property type="entry name" value="ZINC_FINGER_C2H2_2"/>
    <property type="match status" value="4"/>
</dbReference>
<evidence type="ECO:0000256" key="8">
    <source>
        <dbReference type="PROSITE-ProRule" id="PRU01263"/>
    </source>
</evidence>
<dbReference type="SUPFAM" id="SSF57667">
    <property type="entry name" value="beta-beta-alpha zinc fingers"/>
    <property type="match status" value="3"/>
</dbReference>
<proteinExistence type="predicted"/>
<dbReference type="Pfam" id="PF00096">
    <property type="entry name" value="zf-C2H2"/>
    <property type="match status" value="4"/>
</dbReference>
<dbReference type="FunFam" id="3.30.160.60:FF:001498">
    <property type="entry name" value="Zinc finger protein 404"/>
    <property type="match status" value="1"/>
</dbReference>
<feature type="domain" description="C2H2-type" evidence="10">
    <location>
        <begin position="252"/>
        <end position="279"/>
    </location>
</feature>
<dbReference type="SUPFAM" id="SSF57716">
    <property type="entry name" value="Glucocorticoid receptor-like (DNA-binding domain)"/>
    <property type="match status" value="1"/>
</dbReference>
<evidence type="ECO:0000313" key="13">
    <source>
        <dbReference type="Proteomes" id="UP001105220"/>
    </source>
</evidence>
<dbReference type="PROSITE" id="PS00028">
    <property type="entry name" value="ZINC_FINGER_C2H2_1"/>
    <property type="match status" value="4"/>
</dbReference>
<name>A0A6E8VWD0_ANOCL</name>
<feature type="domain" description="ZAD" evidence="11">
    <location>
        <begin position="12"/>
        <end position="85"/>
    </location>
</feature>
<dbReference type="GO" id="GO:0008270">
    <property type="term" value="F:zinc ion binding"/>
    <property type="evidence" value="ECO:0007669"/>
    <property type="project" value="UniProtKB-UniRule"/>
</dbReference>
<dbReference type="FunFam" id="3.30.160.60:FF:001049">
    <property type="entry name" value="zinc finger protein 319"/>
    <property type="match status" value="1"/>
</dbReference>
<comment type="subcellular location">
    <subcellularLocation>
        <location evidence="1">Nucleus</location>
    </subcellularLocation>
</comment>
<dbReference type="Proteomes" id="UP001105220">
    <property type="component" value="Unplaced"/>
</dbReference>
<feature type="region of interest" description="Disordered" evidence="9">
    <location>
        <begin position="424"/>
        <end position="455"/>
    </location>
</feature>
<dbReference type="SMART" id="SM00868">
    <property type="entry name" value="zf-AD"/>
    <property type="match status" value="1"/>
</dbReference>
<dbReference type="SMART" id="SM00355">
    <property type="entry name" value="ZnF_C2H2"/>
    <property type="match status" value="4"/>
</dbReference>
<feature type="compositionally biased region" description="Polar residues" evidence="9">
    <location>
        <begin position="209"/>
        <end position="226"/>
    </location>
</feature>
<evidence type="ECO:0000313" key="12">
    <source>
        <dbReference type="EnsemblMetazoa" id="ACON008855-PA"/>
    </source>
</evidence>
<keyword evidence="6" id="KW-0539">Nucleus</keyword>
<dbReference type="Pfam" id="PF07776">
    <property type="entry name" value="zf-AD"/>
    <property type="match status" value="1"/>
</dbReference>
<dbReference type="InterPro" id="IPR013087">
    <property type="entry name" value="Znf_C2H2_type"/>
</dbReference>
<keyword evidence="3" id="KW-0677">Repeat</keyword>
<evidence type="ECO:0000259" key="10">
    <source>
        <dbReference type="PROSITE" id="PS50157"/>
    </source>
</evidence>
<evidence type="ECO:0000256" key="2">
    <source>
        <dbReference type="ARBA" id="ARBA00022723"/>
    </source>
</evidence>
<evidence type="ECO:0000256" key="1">
    <source>
        <dbReference type="ARBA" id="ARBA00004123"/>
    </source>
</evidence>
<evidence type="ECO:0000256" key="4">
    <source>
        <dbReference type="ARBA" id="ARBA00022771"/>
    </source>
</evidence>
<feature type="region of interest" description="Disordered" evidence="9">
    <location>
        <begin position="489"/>
        <end position="513"/>
    </location>
</feature>
<evidence type="ECO:0000256" key="9">
    <source>
        <dbReference type="SAM" id="MobiDB-lite"/>
    </source>
</evidence>
<dbReference type="PANTHER" id="PTHR23235:SF60">
    <property type="entry name" value="STRIPE, ISOFORM D"/>
    <property type="match status" value="1"/>
</dbReference>
<feature type="region of interest" description="Disordered" evidence="9">
    <location>
        <begin position="115"/>
        <end position="246"/>
    </location>
</feature>
<dbReference type="VEuPathDB" id="VectorBase:ACMO_012193"/>
<feature type="binding site" evidence="8">
    <location>
        <position position="17"/>
    </location>
    <ligand>
        <name>Zn(2+)</name>
        <dbReference type="ChEBI" id="CHEBI:29105"/>
    </ligand>
</feature>
<feature type="binding site" evidence="8">
    <location>
        <position position="14"/>
    </location>
    <ligand>
        <name>Zn(2+)</name>
        <dbReference type="ChEBI" id="CHEBI:29105"/>
    </ligand>
</feature>
<keyword evidence="13" id="KW-1185">Reference proteome</keyword>
<evidence type="ECO:0008006" key="14">
    <source>
        <dbReference type="Google" id="ProtNLM"/>
    </source>
</evidence>
<evidence type="ECO:0000256" key="3">
    <source>
        <dbReference type="ARBA" id="ARBA00022737"/>
    </source>
</evidence>
<dbReference type="PANTHER" id="PTHR23235">
    <property type="entry name" value="KRUEPPEL-LIKE TRANSCRIPTION FACTOR"/>
    <property type="match status" value="1"/>
</dbReference>
<feature type="compositionally biased region" description="Low complexity" evidence="9">
    <location>
        <begin position="229"/>
        <end position="239"/>
    </location>
</feature>
<dbReference type="AlphaFoldDB" id="A0A6E8VWD0"/>
<dbReference type="GO" id="GO:0000978">
    <property type="term" value="F:RNA polymerase II cis-regulatory region sequence-specific DNA binding"/>
    <property type="evidence" value="ECO:0007669"/>
    <property type="project" value="TreeGrafter"/>
</dbReference>
<keyword evidence="5 8" id="KW-0862">Zinc</keyword>
<evidence type="ECO:0000259" key="11">
    <source>
        <dbReference type="PROSITE" id="PS51915"/>
    </source>
</evidence>
<feature type="binding site" evidence="8">
    <location>
        <position position="61"/>
    </location>
    <ligand>
        <name>Zn(2+)</name>
        <dbReference type="ChEBI" id="CHEBI:29105"/>
    </ligand>
</feature>
<dbReference type="FunFam" id="3.30.160.60:FF:000065">
    <property type="entry name" value="B-cell CLL/lymphoma 6, member B"/>
    <property type="match status" value="1"/>
</dbReference>
<protein>
    <recommendedName>
        <fullName evidence="14">Protein krueppel</fullName>
    </recommendedName>
</protein>
<organism evidence="12 13">
    <name type="scientific">Anopheles coluzzii</name>
    <name type="common">African malaria mosquito</name>
    <dbReference type="NCBI Taxonomy" id="1518534"/>
    <lineage>
        <taxon>Eukaryota</taxon>
        <taxon>Metazoa</taxon>
        <taxon>Ecdysozoa</taxon>
        <taxon>Arthropoda</taxon>
        <taxon>Hexapoda</taxon>
        <taxon>Insecta</taxon>
        <taxon>Pterygota</taxon>
        <taxon>Neoptera</taxon>
        <taxon>Endopterygota</taxon>
        <taxon>Diptera</taxon>
        <taxon>Nematocera</taxon>
        <taxon>Culicoidea</taxon>
        <taxon>Culicidae</taxon>
        <taxon>Anophelinae</taxon>
        <taxon>Anopheles</taxon>
    </lineage>
</organism>
<keyword evidence="2 8" id="KW-0479">Metal-binding</keyword>
<evidence type="ECO:0000256" key="6">
    <source>
        <dbReference type="ARBA" id="ARBA00023242"/>
    </source>
</evidence>
<reference evidence="12" key="2">
    <citation type="submission" date="2020-05" db="UniProtKB">
        <authorList>
            <consortium name="EnsemblMetazoa"/>
        </authorList>
    </citation>
    <scope>IDENTIFICATION</scope>
    <source>
        <strain evidence="12">Ngousso</strain>
    </source>
</reference>
<accession>A0A6E8VWD0</accession>
<dbReference type="VEuPathDB" id="VectorBase:ACON2_037052"/>
<feature type="domain" description="C2H2-type" evidence="10">
    <location>
        <begin position="328"/>
        <end position="355"/>
    </location>
</feature>
<feature type="domain" description="C2H2-type" evidence="10">
    <location>
        <begin position="300"/>
        <end position="327"/>
    </location>
</feature>
<evidence type="ECO:0000256" key="5">
    <source>
        <dbReference type="ARBA" id="ARBA00022833"/>
    </source>
</evidence>
<evidence type="ECO:0000256" key="7">
    <source>
        <dbReference type="PROSITE-ProRule" id="PRU00042"/>
    </source>
</evidence>
<dbReference type="EnsemblMetazoa" id="ACON008855-RA">
    <property type="protein sequence ID" value="ACON008855-PA"/>
    <property type="gene ID" value="ACON008855"/>
</dbReference>
<dbReference type="InterPro" id="IPR012934">
    <property type="entry name" value="Znf_AD"/>
</dbReference>
<dbReference type="Gene3D" id="3.30.160.60">
    <property type="entry name" value="Classic Zinc Finger"/>
    <property type="match status" value="4"/>
</dbReference>
<feature type="binding site" evidence="8">
    <location>
        <position position="58"/>
    </location>
    <ligand>
        <name>Zn(2+)</name>
        <dbReference type="ChEBI" id="CHEBI:29105"/>
    </ligand>
</feature>
<reference key="1">
    <citation type="journal article" date="2019" name="Genes (Basel)">
        <title>A High-Quality De novo Genome Assembly from a Single Mosquito Using PacBio Sequencing.</title>
        <authorList>
            <person name="Kingan S.B."/>
            <person name="Heaton H."/>
            <person name="Cudini J."/>
            <person name="Lambert C.C."/>
            <person name="Baybayan P."/>
            <person name="Galvin B.D."/>
            <person name="Durbin R."/>
            <person name="Korlach J."/>
            <person name="Lawniczak M.K.N."/>
        </authorList>
    </citation>
    <scope>NUCLEOTIDE SEQUENCE [LARGE SCALE GENOMIC DNA]</scope>
    <source>
        <strain>Mali-NIH</strain>
    </source>
</reference>
<dbReference type="GO" id="GO:0000981">
    <property type="term" value="F:DNA-binding transcription factor activity, RNA polymerase II-specific"/>
    <property type="evidence" value="ECO:0007669"/>
    <property type="project" value="TreeGrafter"/>
</dbReference>
<dbReference type="InterPro" id="IPR036236">
    <property type="entry name" value="Znf_C2H2_sf"/>
</dbReference>
<feature type="compositionally biased region" description="Polar residues" evidence="9">
    <location>
        <begin position="157"/>
        <end position="184"/>
    </location>
</feature>
<feature type="compositionally biased region" description="Basic and acidic residues" evidence="9">
    <location>
        <begin position="193"/>
        <end position="207"/>
    </location>
</feature>
<dbReference type="Gene3D" id="3.40.1800.20">
    <property type="match status" value="1"/>
</dbReference>
<dbReference type="PROSITE" id="PS51915">
    <property type="entry name" value="ZAD"/>
    <property type="match status" value="1"/>
</dbReference>
<dbReference type="GO" id="GO:0005634">
    <property type="term" value="C:nucleus"/>
    <property type="evidence" value="ECO:0007669"/>
    <property type="project" value="UniProtKB-SubCell"/>
</dbReference>
<sequence length="513" mass="57542">MQETTSFSESISVCRFCLASSDSLQYIFNHETIDIPAIVKILTNLEVAESDPFSKLVCSKCIATVESIVEFRRSCLQSFHEAERKLMPQDEPSLHKELLQVEFIKCESPGISDYDGYEQEDTFSNQSECKPEHDGEGETSSIQASDKQCRNDDTTEQLRATTVVQSSENEANDTLSTSQRSGNKSKFIPKLTGIDKAEHSKTREKNRQKASSQSARPNGQIQTLRIDSSHSSSNHNVNNRPKKPESVKPQIYACEVCGKTFKTKSNYTNHRKTHNWSEVTAAPNSQTPDQQSMSEQKRIYLCNICGHNCGSSSNLSVHLRRHNGQSVCECTVCGKGFPRRSDLVMHMRKHTGEKPYVCPTCGRGFSRLDKLRIHIRTHTGEKPYRCPCGRGYAQKNDLKTHQKRNICGQNFDVEKLLAPRPTTICIKSPPRQSAQSSAAAPSHSTAPNAIPSTYSTRRDAGLNLEHEPMEDMVFPGSWANCHTTPHHFQHHERDATDGYEDGSSYTHQSKLTA</sequence>
<feature type="domain" description="C2H2-type" evidence="10">
    <location>
        <begin position="356"/>
        <end position="383"/>
    </location>
</feature>
<dbReference type="FunFam" id="3.30.160.60:FF:000180">
    <property type="entry name" value="Zinc finger protein 689"/>
    <property type="match status" value="1"/>
</dbReference>
<feature type="compositionally biased region" description="Low complexity" evidence="9">
    <location>
        <begin position="428"/>
        <end position="449"/>
    </location>
</feature>